<dbReference type="PANTHER" id="PTHR24198">
    <property type="entry name" value="ANKYRIN REPEAT AND PROTEIN KINASE DOMAIN-CONTAINING PROTEIN"/>
    <property type="match status" value="1"/>
</dbReference>
<dbReference type="KEGG" id="lak:106155840"/>
<dbReference type="Proteomes" id="UP000085678">
    <property type="component" value="Unplaced"/>
</dbReference>
<keyword evidence="1" id="KW-0677">Repeat</keyword>
<dbReference type="STRING" id="7574.A0A1S3HMM7"/>
<accession>A0A1S3HMM7</accession>
<reference evidence="5" key="1">
    <citation type="submission" date="2025-08" db="UniProtKB">
        <authorList>
            <consortium name="RefSeq"/>
        </authorList>
    </citation>
    <scope>IDENTIFICATION</scope>
    <source>
        <tissue evidence="5">Gonads</tissue>
    </source>
</reference>
<dbReference type="Pfam" id="PF00023">
    <property type="entry name" value="Ank"/>
    <property type="match status" value="1"/>
</dbReference>
<dbReference type="Pfam" id="PF12796">
    <property type="entry name" value="Ank_2"/>
    <property type="match status" value="1"/>
</dbReference>
<evidence type="ECO:0000313" key="5">
    <source>
        <dbReference type="RefSeq" id="XP_013386309.1"/>
    </source>
</evidence>
<evidence type="ECO:0000256" key="2">
    <source>
        <dbReference type="ARBA" id="ARBA00023043"/>
    </source>
</evidence>
<dbReference type="RefSeq" id="XP_013386309.1">
    <property type="nucleotide sequence ID" value="XM_013530855.1"/>
</dbReference>
<evidence type="ECO:0000313" key="4">
    <source>
        <dbReference type="Proteomes" id="UP000085678"/>
    </source>
</evidence>
<gene>
    <name evidence="5" type="primary">LOC106155840</name>
</gene>
<dbReference type="OrthoDB" id="432281at2759"/>
<protein>
    <submittedName>
        <fullName evidence="5">Uncharacterized protein LOC106155840</fullName>
    </submittedName>
</protein>
<sequence length="709" mass="80712">MAGEMSELEQTAIGKAIYSEDLYLLKRLIATKSDVNRKRYLREVDVDDVLYKDKKGNTYLHYVCTMYRPFIFHTLVAADIDINAQNKDGSTALHVTALHNEPGHVADLMACGVDPFIRNKANKLAEEIPQHCKYWHDFYKKYSPGPFQTIEDHDLQRLDELIQNWCKLSVERNGCQLIRYAASKHYTDMVLLVDKMKPTLAVIYAVLEADVEKLRQALQKPCDVNFLNKGAAKQHILQYALTLGDTEMITLLCDAGADVNTNLLVHGYIRAPLYFEVINEKANPISMMTVLNSDTVDYTLKDESGRTALMYAMDKSNGYVSTEMIQYFIEQGVDIAERDVTGLTARDIAKLSRRKDIVGIIDQYMIGLIRSSDVPSLERLAQNGYDGFFFEYNYRDTVLYAAGNETKDVMNFLKQLKQFQATVAQIHVAAQNGDIKSLRNLLNGTEFKQEMLIRSKDKGGRTPLLKALLHGQEETAQYLLYDCDKRLALEDKDNLWRTSLHYAATLSGEHNMYSMVLKCGADQTAKDLRGVTSQQILNWDDKEKTTFLEELRNAPCGMELEISCVDKYEELRSVIVSQSQKLKHLIREMEDSKFSVADFPKILEPCGVELLRGFRDLVFLAIEHGKADLVKWLVQNGADTKRKEKCRVLQPDGTVLTFYMDAEEFARSEGYTELAEFILSEHIAGKGLKTARFTCTQDYADAEDTSYML</sequence>
<dbReference type="Gene3D" id="1.25.40.20">
    <property type="entry name" value="Ankyrin repeat-containing domain"/>
    <property type="match status" value="3"/>
</dbReference>
<dbReference type="PROSITE" id="PS50088">
    <property type="entry name" value="ANK_REPEAT"/>
    <property type="match status" value="1"/>
</dbReference>
<dbReference type="OMA" id="ELELMCI"/>
<dbReference type="SUPFAM" id="SSF48403">
    <property type="entry name" value="Ankyrin repeat"/>
    <property type="match status" value="3"/>
</dbReference>
<dbReference type="PANTHER" id="PTHR24198:SF165">
    <property type="entry name" value="ANKYRIN REPEAT-CONTAINING PROTEIN-RELATED"/>
    <property type="match status" value="1"/>
</dbReference>
<organism evidence="4 5">
    <name type="scientific">Lingula anatina</name>
    <name type="common">Brachiopod</name>
    <name type="synonym">Lingula unguis</name>
    <dbReference type="NCBI Taxonomy" id="7574"/>
    <lineage>
        <taxon>Eukaryota</taxon>
        <taxon>Metazoa</taxon>
        <taxon>Spiralia</taxon>
        <taxon>Lophotrochozoa</taxon>
        <taxon>Brachiopoda</taxon>
        <taxon>Linguliformea</taxon>
        <taxon>Lingulata</taxon>
        <taxon>Lingulida</taxon>
        <taxon>Linguloidea</taxon>
        <taxon>Lingulidae</taxon>
        <taxon>Lingula</taxon>
    </lineage>
</organism>
<keyword evidence="4" id="KW-1185">Reference proteome</keyword>
<dbReference type="SMART" id="SM00248">
    <property type="entry name" value="ANK"/>
    <property type="match status" value="8"/>
</dbReference>
<dbReference type="InParanoid" id="A0A1S3HMM7"/>
<dbReference type="InterPro" id="IPR002110">
    <property type="entry name" value="Ankyrin_rpt"/>
</dbReference>
<evidence type="ECO:0000256" key="1">
    <source>
        <dbReference type="ARBA" id="ARBA00022737"/>
    </source>
</evidence>
<dbReference type="InterPro" id="IPR036770">
    <property type="entry name" value="Ankyrin_rpt-contain_sf"/>
</dbReference>
<dbReference type="GeneID" id="106155840"/>
<evidence type="ECO:0000256" key="3">
    <source>
        <dbReference type="PROSITE-ProRule" id="PRU00023"/>
    </source>
</evidence>
<dbReference type="AlphaFoldDB" id="A0A1S3HMM7"/>
<feature type="repeat" description="ANK" evidence="3">
    <location>
        <begin position="304"/>
        <end position="340"/>
    </location>
</feature>
<proteinExistence type="predicted"/>
<keyword evidence="2 3" id="KW-0040">ANK repeat</keyword>
<name>A0A1S3HMM7_LINAN</name>